<dbReference type="HOGENOM" id="CLU_1371787_0_0_1"/>
<dbReference type="EMBL" id="AHAT01014342">
    <property type="status" value="NOT_ANNOTATED_CDS"/>
    <property type="molecule type" value="Genomic_DNA"/>
</dbReference>
<feature type="compositionally biased region" description="Polar residues" evidence="1">
    <location>
        <begin position="98"/>
        <end position="121"/>
    </location>
</feature>
<dbReference type="eggNOG" id="ENOG502QTHX">
    <property type="taxonomic scope" value="Eukaryota"/>
</dbReference>
<dbReference type="STRING" id="7918.ENSLOCP00000013055"/>
<protein>
    <recommendedName>
        <fullName evidence="4">Synaptonemal complex protein 1</fullName>
    </recommendedName>
</protein>
<dbReference type="Proteomes" id="UP000018468">
    <property type="component" value="Linkage group LG3"/>
</dbReference>
<keyword evidence="3" id="KW-1185">Reference proteome</keyword>
<dbReference type="Bgee" id="ENSLOCG00000010662">
    <property type="expression patterns" value="Expressed in testis and 9 other cell types or tissues"/>
</dbReference>
<dbReference type="EMBL" id="AHAT01014341">
    <property type="status" value="NOT_ANNOTATED_CDS"/>
    <property type="molecule type" value="Genomic_DNA"/>
</dbReference>
<evidence type="ECO:0000313" key="3">
    <source>
        <dbReference type="Proteomes" id="UP000018468"/>
    </source>
</evidence>
<reference evidence="2" key="2">
    <citation type="submission" date="2025-08" db="UniProtKB">
        <authorList>
            <consortium name="Ensembl"/>
        </authorList>
    </citation>
    <scope>IDENTIFICATION</scope>
</reference>
<dbReference type="GeneTree" id="ENSGT00390000003368"/>
<dbReference type="AlphaFoldDB" id="W5MXE6"/>
<dbReference type="Pfam" id="PF05483">
    <property type="entry name" value="SCP-1"/>
    <property type="match status" value="1"/>
</dbReference>
<dbReference type="GO" id="GO:0000795">
    <property type="term" value="C:synaptonemal complex"/>
    <property type="evidence" value="ECO:0007669"/>
    <property type="project" value="InterPro"/>
</dbReference>
<organism evidence="2 3">
    <name type="scientific">Lepisosteus oculatus</name>
    <name type="common">Spotted gar</name>
    <dbReference type="NCBI Taxonomy" id="7918"/>
    <lineage>
        <taxon>Eukaryota</taxon>
        <taxon>Metazoa</taxon>
        <taxon>Chordata</taxon>
        <taxon>Craniata</taxon>
        <taxon>Vertebrata</taxon>
        <taxon>Euteleostomi</taxon>
        <taxon>Actinopterygii</taxon>
        <taxon>Neopterygii</taxon>
        <taxon>Holostei</taxon>
        <taxon>Semionotiformes</taxon>
        <taxon>Lepisosteidae</taxon>
        <taxon>Lepisosteus</taxon>
    </lineage>
</organism>
<reference evidence="2" key="3">
    <citation type="submission" date="2025-09" db="UniProtKB">
        <authorList>
            <consortium name="Ensembl"/>
        </authorList>
    </citation>
    <scope>IDENTIFICATION</scope>
</reference>
<dbReference type="PANTHER" id="PTHR46918:SF1">
    <property type="entry name" value="SYNAPTONEMAL COMPLEX PROTEIN 1"/>
    <property type="match status" value="1"/>
</dbReference>
<dbReference type="GO" id="GO:0007130">
    <property type="term" value="P:synaptonemal complex assembly"/>
    <property type="evidence" value="ECO:0007669"/>
    <property type="project" value="InterPro"/>
</dbReference>
<evidence type="ECO:0000313" key="2">
    <source>
        <dbReference type="Ensembl" id="ENSLOCP00000013055.1"/>
    </source>
</evidence>
<dbReference type="InParanoid" id="W5MXE6"/>
<dbReference type="Ensembl" id="ENSLOCT00000013083.1">
    <property type="protein sequence ID" value="ENSLOCP00000013055.1"/>
    <property type="gene ID" value="ENSLOCG00000010662.1"/>
</dbReference>
<dbReference type="EMBL" id="AHAT01014340">
    <property type="status" value="NOT_ANNOTATED_CDS"/>
    <property type="molecule type" value="Genomic_DNA"/>
</dbReference>
<evidence type="ECO:0000256" key="1">
    <source>
        <dbReference type="SAM" id="MobiDB-lite"/>
    </source>
</evidence>
<dbReference type="InterPro" id="IPR008827">
    <property type="entry name" value="SYCP1"/>
</dbReference>
<dbReference type="PANTHER" id="PTHR46918">
    <property type="entry name" value="SYNAPTONEMAL COMPLEX PROTEIN 1"/>
    <property type="match status" value="1"/>
</dbReference>
<name>W5MXE6_LEPOC</name>
<feature type="region of interest" description="Disordered" evidence="1">
    <location>
        <begin position="88"/>
        <end position="121"/>
    </location>
</feature>
<evidence type="ECO:0008006" key="4">
    <source>
        <dbReference type="Google" id="ProtNLM"/>
    </source>
</evidence>
<proteinExistence type="predicted"/>
<reference evidence="3" key="1">
    <citation type="submission" date="2011-12" db="EMBL/GenBank/DDBJ databases">
        <title>The Draft Genome of Lepisosteus oculatus.</title>
        <authorList>
            <consortium name="The Broad Institute Genome Assembly &amp; Analysis Group"/>
            <consortium name="Computational R&amp;D Group"/>
            <consortium name="and Sequencing Platform"/>
            <person name="Di Palma F."/>
            <person name="Alfoldi J."/>
            <person name="Johnson J."/>
            <person name="Berlin A."/>
            <person name="Gnerre S."/>
            <person name="Jaffe D."/>
            <person name="MacCallum I."/>
            <person name="Young S."/>
            <person name="Walker B.J."/>
            <person name="Lander E.S."/>
            <person name="Lindblad-Toh K."/>
        </authorList>
    </citation>
    <scope>NUCLEOTIDE SEQUENCE [LARGE SCALE GENOMIC DNA]</scope>
</reference>
<accession>W5MXE6</accession>
<sequence>MKKLKSAVDEALKNKQETEITCQHKISEMVTLMEKHKNQYDKNVEEKEAELHQKKKKEIELIAAKTSLEQQLSKLKVEFSNLKQQLNSEMKEKKTDPQDLNSTASTSTKETPSQKSAKNSVSEILRKAEIKYSSTKHLSWTPVKKVKNLSTPDIKNFPREIDSFKSLYSSDAHALHLCGEEFKMVSFYYIKLFLNTITY</sequence>